<dbReference type="OrthoDB" id="2020141at2"/>
<dbReference type="EMBL" id="SOHM01000007">
    <property type="protein sequence ID" value="TFD94000.1"/>
    <property type="molecule type" value="Genomic_DNA"/>
</dbReference>
<protein>
    <recommendedName>
        <fullName evidence="3">DNA-binding protein</fullName>
    </recommendedName>
</protein>
<organism evidence="1 2">
    <name type="scientific">Cryobacterium lactosi</name>
    <dbReference type="NCBI Taxonomy" id="1259202"/>
    <lineage>
        <taxon>Bacteria</taxon>
        <taxon>Bacillati</taxon>
        <taxon>Actinomycetota</taxon>
        <taxon>Actinomycetes</taxon>
        <taxon>Micrococcales</taxon>
        <taxon>Microbacteriaceae</taxon>
        <taxon>Cryobacterium</taxon>
    </lineage>
</organism>
<accession>A0A4R9BZ38</accession>
<evidence type="ECO:0000313" key="2">
    <source>
        <dbReference type="Proteomes" id="UP000298468"/>
    </source>
</evidence>
<name>A0A4R9BZ38_9MICO</name>
<dbReference type="Proteomes" id="UP000298468">
    <property type="component" value="Unassembled WGS sequence"/>
</dbReference>
<reference evidence="1 2" key="1">
    <citation type="submission" date="2019-03" db="EMBL/GenBank/DDBJ databases">
        <title>Genomics of glacier-inhabiting Cryobacterium strains.</title>
        <authorList>
            <person name="Liu Q."/>
            <person name="Xin Y.-H."/>
        </authorList>
    </citation>
    <scope>NUCLEOTIDE SEQUENCE [LARGE SCALE GENOMIC DNA]</scope>
    <source>
        <strain evidence="1 2">Sr59</strain>
    </source>
</reference>
<gene>
    <name evidence="1" type="ORF">E3T61_03100</name>
</gene>
<proteinExistence type="predicted"/>
<sequence length="82" mass="8812">MTAMVQVMDAGRGGRPAPGFRRQRVSSGEVAAALGKELNTVGQTRDRIIRKGIVHAPQYGALEFSVPGFAEYVRRRAAAADL</sequence>
<dbReference type="AlphaFoldDB" id="A0A4R9BZ38"/>
<dbReference type="RefSeq" id="WP_134639430.1">
    <property type="nucleotide sequence ID" value="NZ_SOHM01000007.1"/>
</dbReference>
<evidence type="ECO:0008006" key="3">
    <source>
        <dbReference type="Google" id="ProtNLM"/>
    </source>
</evidence>
<keyword evidence="2" id="KW-1185">Reference proteome</keyword>
<comment type="caution">
    <text evidence="1">The sequence shown here is derived from an EMBL/GenBank/DDBJ whole genome shotgun (WGS) entry which is preliminary data.</text>
</comment>
<evidence type="ECO:0000313" key="1">
    <source>
        <dbReference type="EMBL" id="TFD94000.1"/>
    </source>
</evidence>